<evidence type="ECO:0000256" key="8">
    <source>
        <dbReference type="ARBA" id="ARBA00022840"/>
    </source>
</evidence>
<dbReference type="GO" id="GO:0000155">
    <property type="term" value="F:phosphorelay sensor kinase activity"/>
    <property type="evidence" value="ECO:0007669"/>
    <property type="project" value="InterPro"/>
</dbReference>
<dbReference type="InterPro" id="IPR036097">
    <property type="entry name" value="HisK_dim/P_sf"/>
</dbReference>
<keyword evidence="11" id="KW-0472">Membrane</keyword>
<keyword evidence="11" id="KW-1133">Transmembrane helix</keyword>
<dbReference type="RefSeq" id="WP_099306285.1">
    <property type="nucleotide sequence ID" value="NZ_PDVP01000005.1"/>
</dbReference>
<dbReference type="PRINTS" id="PR00344">
    <property type="entry name" value="BCTRLSENSOR"/>
</dbReference>
<feature type="coiled-coil region" evidence="10">
    <location>
        <begin position="223"/>
        <end position="257"/>
    </location>
</feature>
<dbReference type="InterPro" id="IPR005467">
    <property type="entry name" value="His_kinase_dom"/>
</dbReference>
<comment type="caution">
    <text evidence="14">The sequence shown here is derived from an EMBL/GenBank/DDBJ whole genome shotgun (WGS) entry which is preliminary data.</text>
</comment>
<dbReference type="SMART" id="SM00387">
    <property type="entry name" value="HATPase_c"/>
    <property type="match status" value="1"/>
</dbReference>
<sequence length="484" mass="53346">METAANRNGGIRRALLRPYRVATVLAAVALLLSLGFLAYTAWTSTNRLVPLERHIGHLAGLQQSSMDIQELLIRHFRENSAPEPAEVEKVARRLQALLDDHGALHDDTPGHIRQAMAFLAAPQGNIREGLLAALTVLRRTLKQENELQRVVVAQARRSAELELAVASISLLLLPAIAMFVLAYGRRHSFRSLGRLSQLLENVGNLEFRAATPDDAGDPLAPIYERYNEMAQKLRQAVDEADQREATLERQVRMASETLLRQQAELENGARLAAVGEFAARMAHELRNPISGISLALHNMQRELDDEDMRDRVSLIVSELERVTALLNGLLERGRFAPEDPVPVNLRQLAGDVVRLFGYQLDDRIAIFTDLEDTTCSLPRDTLRQVLVNLLRNASEALAGTGGTIRVAMHRENNRARLCVSDDGPGFPRAMLERGIRPFHSEKETGTGLGMSIVQRLVNAAGGDIEIGTSPEGGAMTTITMTCPD</sequence>
<evidence type="ECO:0000256" key="1">
    <source>
        <dbReference type="ARBA" id="ARBA00000085"/>
    </source>
</evidence>
<keyword evidence="6" id="KW-0547">Nucleotide-binding</keyword>
<organism evidence="14 15">
    <name type="scientific">Zhengella mangrovi</name>
    <dbReference type="NCBI Taxonomy" id="1982044"/>
    <lineage>
        <taxon>Bacteria</taxon>
        <taxon>Pseudomonadati</taxon>
        <taxon>Pseudomonadota</taxon>
        <taxon>Alphaproteobacteria</taxon>
        <taxon>Hyphomicrobiales</taxon>
        <taxon>Notoacmeibacteraceae</taxon>
        <taxon>Zhengella</taxon>
    </lineage>
</organism>
<dbReference type="AlphaFoldDB" id="A0A2G1QNC0"/>
<dbReference type="InterPro" id="IPR003660">
    <property type="entry name" value="HAMP_dom"/>
</dbReference>
<dbReference type="SUPFAM" id="SSF55874">
    <property type="entry name" value="ATPase domain of HSP90 chaperone/DNA topoisomerase II/histidine kinase"/>
    <property type="match status" value="1"/>
</dbReference>
<dbReference type="SUPFAM" id="SSF47384">
    <property type="entry name" value="Homodimeric domain of signal transducing histidine kinase"/>
    <property type="match status" value="1"/>
</dbReference>
<keyword evidence="4" id="KW-0597">Phosphoprotein</keyword>
<evidence type="ECO:0000256" key="10">
    <source>
        <dbReference type="SAM" id="Coils"/>
    </source>
</evidence>
<evidence type="ECO:0000256" key="2">
    <source>
        <dbReference type="ARBA" id="ARBA00004370"/>
    </source>
</evidence>
<evidence type="ECO:0000256" key="6">
    <source>
        <dbReference type="ARBA" id="ARBA00022741"/>
    </source>
</evidence>
<evidence type="ECO:0000259" key="12">
    <source>
        <dbReference type="PROSITE" id="PS50109"/>
    </source>
</evidence>
<dbReference type="Pfam" id="PF02518">
    <property type="entry name" value="HATPase_c"/>
    <property type="match status" value="1"/>
</dbReference>
<feature type="domain" description="Histidine kinase" evidence="12">
    <location>
        <begin position="280"/>
        <end position="484"/>
    </location>
</feature>
<keyword evidence="7" id="KW-0418">Kinase</keyword>
<evidence type="ECO:0000313" key="14">
    <source>
        <dbReference type="EMBL" id="PHP66964.1"/>
    </source>
</evidence>
<comment type="subcellular location">
    <subcellularLocation>
        <location evidence="2">Membrane</location>
    </subcellularLocation>
</comment>
<dbReference type="Proteomes" id="UP000221168">
    <property type="component" value="Unassembled WGS sequence"/>
</dbReference>
<dbReference type="EMBL" id="PDVP01000005">
    <property type="protein sequence ID" value="PHP66964.1"/>
    <property type="molecule type" value="Genomic_DNA"/>
</dbReference>
<dbReference type="InterPro" id="IPR003661">
    <property type="entry name" value="HisK_dim/P_dom"/>
</dbReference>
<dbReference type="Pfam" id="PF00512">
    <property type="entry name" value="HisKA"/>
    <property type="match status" value="1"/>
</dbReference>
<name>A0A2G1QNC0_9HYPH</name>
<dbReference type="OrthoDB" id="9813151at2"/>
<dbReference type="InterPro" id="IPR003594">
    <property type="entry name" value="HATPase_dom"/>
</dbReference>
<keyword evidence="11" id="KW-0812">Transmembrane</keyword>
<dbReference type="CDD" id="cd00082">
    <property type="entry name" value="HisKA"/>
    <property type="match status" value="1"/>
</dbReference>
<evidence type="ECO:0000256" key="3">
    <source>
        <dbReference type="ARBA" id="ARBA00012438"/>
    </source>
</evidence>
<dbReference type="GO" id="GO:0016020">
    <property type="term" value="C:membrane"/>
    <property type="evidence" value="ECO:0007669"/>
    <property type="project" value="UniProtKB-SubCell"/>
</dbReference>
<dbReference type="PANTHER" id="PTHR43065:SF10">
    <property type="entry name" value="PEROXIDE STRESS-ACTIVATED HISTIDINE KINASE MAK3"/>
    <property type="match status" value="1"/>
</dbReference>
<evidence type="ECO:0000259" key="13">
    <source>
        <dbReference type="PROSITE" id="PS50885"/>
    </source>
</evidence>
<accession>A0A2G1QNC0</accession>
<keyword evidence="8" id="KW-0067">ATP-binding</keyword>
<keyword evidence="15" id="KW-1185">Reference proteome</keyword>
<keyword evidence="10" id="KW-0175">Coiled coil</keyword>
<gene>
    <name evidence="14" type="ORF">CSC94_10415</name>
</gene>
<dbReference type="SMART" id="SM00388">
    <property type="entry name" value="HisKA"/>
    <property type="match status" value="1"/>
</dbReference>
<dbReference type="InterPro" id="IPR036890">
    <property type="entry name" value="HATPase_C_sf"/>
</dbReference>
<keyword evidence="5" id="KW-0808">Transferase</keyword>
<reference evidence="14 15" key="1">
    <citation type="submission" date="2017-10" db="EMBL/GenBank/DDBJ databases">
        <title>Sedimentibacterium mangrovi gen. nov., sp. nov., a novel member of family Phyllobacteriacea isolated from mangrove sediment.</title>
        <authorList>
            <person name="Liao H."/>
            <person name="Tian Y."/>
        </authorList>
    </citation>
    <scope>NUCLEOTIDE SEQUENCE [LARGE SCALE GENOMIC DNA]</scope>
    <source>
        <strain evidence="14 15">X9-2-2</strain>
    </source>
</reference>
<dbReference type="Gene3D" id="1.10.287.130">
    <property type="match status" value="1"/>
</dbReference>
<evidence type="ECO:0000256" key="7">
    <source>
        <dbReference type="ARBA" id="ARBA00022777"/>
    </source>
</evidence>
<dbReference type="PROSITE" id="PS50885">
    <property type="entry name" value="HAMP"/>
    <property type="match status" value="1"/>
</dbReference>
<evidence type="ECO:0000256" key="11">
    <source>
        <dbReference type="SAM" id="Phobius"/>
    </source>
</evidence>
<protein>
    <recommendedName>
        <fullName evidence="3">histidine kinase</fullName>
        <ecNumber evidence="3">2.7.13.3</ecNumber>
    </recommendedName>
</protein>
<dbReference type="Gene3D" id="3.30.565.10">
    <property type="entry name" value="Histidine kinase-like ATPase, C-terminal domain"/>
    <property type="match status" value="1"/>
</dbReference>
<dbReference type="SMART" id="SM00304">
    <property type="entry name" value="HAMP"/>
    <property type="match status" value="2"/>
</dbReference>
<feature type="transmembrane region" description="Helical" evidence="11">
    <location>
        <begin position="21"/>
        <end position="42"/>
    </location>
</feature>
<keyword evidence="9" id="KW-0902">Two-component regulatory system</keyword>
<evidence type="ECO:0000256" key="5">
    <source>
        <dbReference type="ARBA" id="ARBA00022679"/>
    </source>
</evidence>
<dbReference type="PROSITE" id="PS50109">
    <property type="entry name" value="HIS_KIN"/>
    <property type="match status" value="1"/>
</dbReference>
<evidence type="ECO:0000313" key="15">
    <source>
        <dbReference type="Proteomes" id="UP000221168"/>
    </source>
</evidence>
<dbReference type="PANTHER" id="PTHR43065">
    <property type="entry name" value="SENSOR HISTIDINE KINASE"/>
    <property type="match status" value="1"/>
</dbReference>
<dbReference type="GO" id="GO:0005524">
    <property type="term" value="F:ATP binding"/>
    <property type="evidence" value="ECO:0007669"/>
    <property type="project" value="UniProtKB-KW"/>
</dbReference>
<proteinExistence type="predicted"/>
<evidence type="ECO:0000256" key="4">
    <source>
        <dbReference type="ARBA" id="ARBA00022553"/>
    </source>
</evidence>
<dbReference type="InterPro" id="IPR004358">
    <property type="entry name" value="Sig_transdc_His_kin-like_C"/>
</dbReference>
<dbReference type="EC" id="2.7.13.3" evidence="3"/>
<comment type="catalytic activity">
    <reaction evidence="1">
        <text>ATP + protein L-histidine = ADP + protein N-phospho-L-histidine.</text>
        <dbReference type="EC" id="2.7.13.3"/>
    </reaction>
</comment>
<feature type="domain" description="HAMP" evidence="13">
    <location>
        <begin position="186"/>
        <end position="238"/>
    </location>
</feature>
<evidence type="ECO:0000256" key="9">
    <source>
        <dbReference type="ARBA" id="ARBA00023012"/>
    </source>
</evidence>